<dbReference type="InterPro" id="IPR029045">
    <property type="entry name" value="ClpP/crotonase-like_dom_sf"/>
</dbReference>
<dbReference type="SUPFAM" id="SSF52096">
    <property type="entry name" value="ClpP/crotonase"/>
    <property type="match status" value="1"/>
</dbReference>
<dbReference type="InterPro" id="IPR014748">
    <property type="entry name" value="Enoyl-CoA_hydra_C"/>
</dbReference>
<evidence type="ECO:0000256" key="5">
    <source>
        <dbReference type="ARBA" id="ARBA00037410"/>
    </source>
</evidence>
<evidence type="ECO:0000256" key="4">
    <source>
        <dbReference type="ARBA" id="ARBA00023098"/>
    </source>
</evidence>
<comment type="function">
    <text evidence="5">May play a role in fatty acid biosynthesis and insulin sensitivity.</text>
</comment>
<accession>A0A7Z0AAF5</accession>
<sequence length="261" mass="27768">MEPNTMTAPVAADIDGAIGYLTLNDAERRNPLSVDTMLRMTGALHELSKSGVHVIVIRAAGTVFSAGHNLAEMIDRTRADEQYVFDVCTELMETVQTVPQPVIAEVAGHAIAAGCQLVASCDLAIASTSAVFGTPGVKIGLFCSTPGVAVVRAVGRKRAMQMLLTGETIDARTAADWGLINEAVDPADLEDAVRSLAAKITGASTSTLTIGKRAFYEQVDLPQSEAYRRMGSTMAINAQTCDAQEGMQAFLDKREPHWQGK</sequence>
<comment type="similarity">
    <text evidence="1">Belongs to the enoyl-CoA hydratase/isomerase family.</text>
</comment>
<keyword evidence="2" id="KW-0276">Fatty acid metabolism</keyword>
<evidence type="ECO:0000256" key="3">
    <source>
        <dbReference type="ARBA" id="ARBA00022946"/>
    </source>
</evidence>
<keyword evidence="3" id="KW-0809">Transit peptide</keyword>
<proteinExistence type="inferred from homology"/>
<dbReference type="Pfam" id="PF00378">
    <property type="entry name" value="ECH_1"/>
    <property type="match status" value="1"/>
</dbReference>
<protein>
    <recommendedName>
        <fullName evidence="6">Enoyl-CoA hydratase domain-containing protein 3, mitochondrial</fullName>
    </recommendedName>
</protein>
<dbReference type="CDD" id="cd06558">
    <property type="entry name" value="crotonase-like"/>
    <property type="match status" value="1"/>
</dbReference>
<dbReference type="PANTHER" id="PTHR43602:SF1">
    <property type="entry name" value="ENOYL-COA HYDRATASE DOMAIN-CONTAINING PROTEIN 3, MITOCHONDRIAL"/>
    <property type="match status" value="1"/>
</dbReference>
<dbReference type="Proteomes" id="UP000539111">
    <property type="component" value="Unassembled WGS sequence"/>
</dbReference>
<comment type="caution">
    <text evidence="7">The sequence shown here is derived from an EMBL/GenBank/DDBJ whole genome shotgun (WGS) entry which is preliminary data.</text>
</comment>
<dbReference type="PANTHER" id="PTHR43602">
    <property type="match status" value="1"/>
</dbReference>
<keyword evidence="4" id="KW-0443">Lipid metabolism</keyword>
<dbReference type="GO" id="GO:0006631">
    <property type="term" value="P:fatty acid metabolic process"/>
    <property type="evidence" value="ECO:0007669"/>
    <property type="project" value="UniProtKB-KW"/>
</dbReference>
<organism evidence="7 8">
    <name type="scientific">Spelaeicoccus albus</name>
    <dbReference type="NCBI Taxonomy" id="1280376"/>
    <lineage>
        <taxon>Bacteria</taxon>
        <taxon>Bacillati</taxon>
        <taxon>Actinomycetota</taxon>
        <taxon>Actinomycetes</taxon>
        <taxon>Micrococcales</taxon>
        <taxon>Brevibacteriaceae</taxon>
        <taxon>Spelaeicoccus</taxon>
    </lineage>
</organism>
<gene>
    <name evidence="7" type="ORF">BJY26_001685</name>
</gene>
<dbReference type="GO" id="GO:0016836">
    <property type="term" value="F:hydro-lyase activity"/>
    <property type="evidence" value="ECO:0007669"/>
    <property type="project" value="TreeGrafter"/>
</dbReference>
<keyword evidence="8" id="KW-1185">Reference proteome</keyword>
<dbReference type="Gene3D" id="1.10.12.10">
    <property type="entry name" value="Lyase 2-enoyl-coa Hydratase, Chain A, domain 2"/>
    <property type="match status" value="1"/>
</dbReference>
<evidence type="ECO:0000313" key="8">
    <source>
        <dbReference type="Proteomes" id="UP000539111"/>
    </source>
</evidence>
<evidence type="ECO:0000313" key="7">
    <source>
        <dbReference type="EMBL" id="NYI67379.1"/>
    </source>
</evidence>
<dbReference type="EMBL" id="JACBZP010000001">
    <property type="protein sequence ID" value="NYI67379.1"/>
    <property type="molecule type" value="Genomic_DNA"/>
</dbReference>
<dbReference type="InterPro" id="IPR001753">
    <property type="entry name" value="Enoyl-CoA_hydra/iso"/>
</dbReference>
<dbReference type="InterPro" id="IPR052377">
    <property type="entry name" value="Mitochondrial_ECH-domain"/>
</dbReference>
<dbReference type="Gene3D" id="3.90.226.10">
    <property type="entry name" value="2-enoyl-CoA Hydratase, Chain A, domain 1"/>
    <property type="match status" value="1"/>
</dbReference>
<name>A0A7Z0AAF5_9MICO</name>
<dbReference type="AlphaFoldDB" id="A0A7Z0AAF5"/>
<evidence type="ECO:0000256" key="1">
    <source>
        <dbReference type="ARBA" id="ARBA00005254"/>
    </source>
</evidence>
<reference evidence="7 8" key="1">
    <citation type="submission" date="2020-07" db="EMBL/GenBank/DDBJ databases">
        <title>Sequencing the genomes of 1000 actinobacteria strains.</title>
        <authorList>
            <person name="Klenk H.-P."/>
        </authorList>
    </citation>
    <scope>NUCLEOTIDE SEQUENCE [LARGE SCALE GENOMIC DNA]</scope>
    <source>
        <strain evidence="7 8">DSM 26341</strain>
    </source>
</reference>
<evidence type="ECO:0000256" key="2">
    <source>
        <dbReference type="ARBA" id="ARBA00022832"/>
    </source>
</evidence>
<evidence type="ECO:0000256" key="6">
    <source>
        <dbReference type="ARBA" id="ARBA00040545"/>
    </source>
</evidence>